<reference evidence="3" key="1">
    <citation type="journal article" date="2020" name="MBio">
        <title>Horizontal gene transfer to a defensive symbiont with a reduced genome amongst a multipartite beetle microbiome.</title>
        <authorList>
            <person name="Waterworth S.C."/>
            <person name="Florez L.V."/>
            <person name="Rees E.R."/>
            <person name="Hertweck C."/>
            <person name="Kaltenpoth M."/>
            <person name="Kwan J.C."/>
        </authorList>
    </citation>
    <scope>NUCLEOTIDE SEQUENCE [LARGE SCALE GENOMIC DNA]</scope>
</reference>
<organism evidence="2 3">
    <name type="scientific">Paracidovorax wautersii</name>
    <dbReference type="NCBI Taxonomy" id="1177982"/>
    <lineage>
        <taxon>Bacteria</taxon>
        <taxon>Pseudomonadati</taxon>
        <taxon>Pseudomonadota</taxon>
        <taxon>Betaproteobacteria</taxon>
        <taxon>Burkholderiales</taxon>
        <taxon>Comamonadaceae</taxon>
        <taxon>Paracidovorax</taxon>
    </lineage>
</organism>
<evidence type="ECO:0000313" key="3">
    <source>
        <dbReference type="Proteomes" id="UP000461670"/>
    </source>
</evidence>
<comment type="caution">
    <text evidence="2">The sequence shown here is derived from an EMBL/GenBank/DDBJ whole genome shotgun (WGS) entry which is preliminary data.</text>
</comment>
<gene>
    <name evidence="2" type="ORF">GAK30_01557</name>
</gene>
<dbReference type="Proteomes" id="UP000461670">
    <property type="component" value="Unassembled WGS sequence"/>
</dbReference>
<evidence type="ECO:0000256" key="1">
    <source>
        <dbReference type="SAM" id="MobiDB-lite"/>
    </source>
</evidence>
<name>A0A7V8FPP4_9BURK</name>
<dbReference type="AlphaFoldDB" id="A0A7V8FPP4"/>
<proteinExistence type="predicted"/>
<dbReference type="EMBL" id="WNDQ01000017">
    <property type="protein sequence ID" value="KAF1021868.1"/>
    <property type="molecule type" value="Genomic_DNA"/>
</dbReference>
<protein>
    <submittedName>
        <fullName evidence="2">Uncharacterized protein</fullName>
    </submittedName>
</protein>
<sequence length="75" mass="8449">MQKTTSKTTPKRGRPRGTTVDHEGVIALRLPLAELERTRQHAAREMRSKAQFSRIVFLMGLAQYEANLAPKSRAS</sequence>
<feature type="region of interest" description="Disordered" evidence="1">
    <location>
        <begin position="1"/>
        <end position="21"/>
    </location>
</feature>
<accession>A0A7V8FPP4</accession>
<evidence type="ECO:0000313" key="2">
    <source>
        <dbReference type="EMBL" id="KAF1021868.1"/>
    </source>
</evidence>